<feature type="domain" description="HTH lysR-type" evidence="5">
    <location>
        <begin position="6"/>
        <end position="63"/>
    </location>
</feature>
<evidence type="ECO:0000256" key="4">
    <source>
        <dbReference type="ARBA" id="ARBA00023163"/>
    </source>
</evidence>
<dbReference type="InterPro" id="IPR036388">
    <property type="entry name" value="WH-like_DNA-bd_sf"/>
</dbReference>
<dbReference type="PANTHER" id="PTHR30537:SF74">
    <property type="entry name" value="HTH-TYPE TRANSCRIPTIONAL REGULATOR TRPI"/>
    <property type="match status" value="1"/>
</dbReference>
<comment type="caution">
    <text evidence="6">The sequence shown here is derived from an EMBL/GenBank/DDBJ whole genome shotgun (WGS) entry which is preliminary data.</text>
</comment>
<keyword evidence="2" id="KW-0805">Transcription regulation</keyword>
<dbReference type="SUPFAM" id="SSF53850">
    <property type="entry name" value="Periplasmic binding protein-like II"/>
    <property type="match status" value="1"/>
</dbReference>
<dbReference type="InterPro" id="IPR005119">
    <property type="entry name" value="LysR_subst-bd"/>
</dbReference>
<organism evidence="6 7">
    <name type="scientific">Bosea massiliensis</name>
    <dbReference type="NCBI Taxonomy" id="151419"/>
    <lineage>
        <taxon>Bacteria</taxon>
        <taxon>Pseudomonadati</taxon>
        <taxon>Pseudomonadota</taxon>
        <taxon>Alphaproteobacteria</taxon>
        <taxon>Hyphomicrobiales</taxon>
        <taxon>Boseaceae</taxon>
        <taxon>Bosea</taxon>
    </lineage>
</organism>
<dbReference type="InterPro" id="IPR036390">
    <property type="entry name" value="WH_DNA-bd_sf"/>
</dbReference>
<evidence type="ECO:0000313" key="6">
    <source>
        <dbReference type="EMBL" id="MFC5507334.1"/>
    </source>
</evidence>
<protein>
    <submittedName>
        <fullName evidence="6">LysR family transcriptional regulator</fullName>
    </submittedName>
</protein>
<keyword evidence="7" id="KW-1185">Reference proteome</keyword>
<evidence type="ECO:0000256" key="3">
    <source>
        <dbReference type="ARBA" id="ARBA00023125"/>
    </source>
</evidence>
<dbReference type="EMBL" id="JBHSLU010000063">
    <property type="protein sequence ID" value="MFC5507334.1"/>
    <property type="molecule type" value="Genomic_DNA"/>
</dbReference>
<dbReference type="PANTHER" id="PTHR30537">
    <property type="entry name" value="HTH-TYPE TRANSCRIPTIONAL REGULATOR"/>
    <property type="match status" value="1"/>
</dbReference>
<evidence type="ECO:0000313" key="7">
    <source>
        <dbReference type="Proteomes" id="UP001596060"/>
    </source>
</evidence>
<dbReference type="Pfam" id="PF00126">
    <property type="entry name" value="HTH_1"/>
    <property type="match status" value="1"/>
</dbReference>
<evidence type="ECO:0000256" key="2">
    <source>
        <dbReference type="ARBA" id="ARBA00023015"/>
    </source>
</evidence>
<dbReference type="PRINTS" id="PR00039">
    <property type="entry name" value="HTHLYSR"/>
</dbReference>
<dbReference type="Gene3D" id="1.10.10.10">
    <property type="entry name" value="Winged helix-like DNA-binding domain superfamily/Winged helix DNA-binding domain"/>
    <property type="match status" value="1"/>
</dbReference>
<dbReference type="RefSeq" id="WP_066725244.1">
    <property type="nucleotide sequence ID" value="NZ_JBHSLU010000063.1"/>
</dbReference>
<dbReference type="SUPFAM" id="SSF46785">
    <property type="entry name" value="Winged helix' DNA-binding domain"/>
    <property type="match status" value="1"/>
</dbReference>
<gene>
    <name evidence="6" type="ORF">ACFPN9_19005</name>
</gene>
<dbReference type="InterPro" id="IPR058163">
    <property type="entry name" value="LysR-type_TF_proteobact-type"/>
</dbReference>
<evidence type="ECO:0000259" key="5">
    <source>
        <dbReference type="PROSITE" id="PS50931"/>
    </source>
</evidence>
<dbReference type="InterPro" id="IPR000847">
    <property type="entry name" value="LysR_HTH_N"/>
</dbReference>
<dbReference type="PROSITE" id="PS50931">
    <property type="entry name" value="HTH_LYSR"/>
    <property type="match status" value="1"/>
</dbReference>
<proteinExistence type="inferred from homology"/>
<keyword evidence="4" id="KW-0804">Transcription</keyword>
<dbReference type="Gene3D" id="3.40.190.10">
    <property type="entry name" value="Periplasmic binding protein-like II"/>
    <property type="match status" value="2"/>
</dbReference>
<reference evidence="7" key="1">
    <citation type="journal article" date="2019" name="Int. J. Syst. Evol. Microbiol.">
        <title>The Global Catalogue of Microorganisms (GCM) 10K type strain sequencing project: providing services to taxonomists for standard genome sequencing and annotation.</title>
        <authorList>
            <consortium name="The Broad Institute Genomics Platform"/>
            <consortium name="The Broad Institute Genome Sequencing Center for Infectious Disease"/>
            <person name="Wu L."/>
            <person name="Ma J."/>
        </authorList>
    </citation>
    <scope>NUCLEOTIDE SEQUENCE [LARGE SCALE GENOMIC DNA]</scope>
    <source>
        <strain evidence="7">CCUG 43117</strain>
    </source>
</reference>
<sequence length="290" mass="31950">MASPRLPLNALRAFEATARLNSMSAAAAELGVTHGAISRHVRSLEAEFGVPLLKRLPKSVEPTQQGGQLAATLGDAFARMQQGVAALAPLPLTLSCSATISMHWLIPRLGAFKRANPDVEIRLNLNYGEVDFLRDEISLAIRSTMFKAPQDVIIRPLLRERVGPVCHPDYAQRLGLKQPADLAQARLLGTATRVHAWREWMDAFGYRGEPLQPQDSFEHFYLQNQAAACGLGVAIAPEILVEGEIARGHLLAPFGFVDGPHELNLWIAPHLRSRPDVKRLANWIEETMRA</sequence>
<dbReference type="Proteomes" id="UP001596060">
    <property type="component" value="Unassembled WGS sequence"/>
</dbReference>
<dbReference type="Pfam" id="PF03466">
    <property type="entry name" value="LysR_substrate"/>
    <property type="match status" value="1"/>
</dbReference>
<keyword evidence="3" id="KW-0238">DNA-binding</keyword>
<comment type="similarity">
    <text evidence="1">Belongs to the LysR transcriptional regulatory family.</text>
</comment>
<name>A0ABW0P6C1_9HYPH</name>
<accession>A0ABW0P6C1</accession>
<evidence type="ECO:0000256" key="1">
    <source>
        <dbReference type="ARBA" id="ARBA00009437"/>
    </source>
</evidence>